<dbReference type="InterPro" id="IPR051242">
    <property type="entry name" value="WD-EF-hand_domain"/>
</dbReference>
<evidence type="ECO:0000313" key="5">
    <source>
        <dbReference type="EnsemblMetazoa" id="ACUA000243-PA"/>
    </source>
</evidence>
<dbReference type="SUPFAM" id="SSF50978">
    <property type="entry name" value="WD40 repeat-like"/>
    <property type="match status" value="2"/>
</dbReference>
<dbReference type="AlphaFoldDB" id="A0A182LRL8"/>
<keyword evidence="3" id="KW-0677">Repeat</keyword>
<evidence type="ECO:0000256" key="3">
    <source>
        <dbReference type="ARBA" id="ARBA00022737"/>
    </source>
</evidence>
<dbReference type="PANTHER" id="PTHR44324">
    <property type="entry name" value="WD40 REPEAT DOMAIN 95"/>
    <property type="match status" value="1"/>
</dbReference>
<keyword evidence="6" id="KW-1185">Reference proteome</keyword>
<dbReference type="InterPro" id="IPR015943">
    <property type="entry name" value="WD40/YVTN_repeat-like_dom_sf"/>
</dbReference>
<dbReference type="SMART" id="SM00320">
    <property type="entry name" value="WD40"/>
    <property type="match status" value="7"/>
</dbReference>
<keyword evidence="2 4" id="KW-0853">WD repeat</keyword>
<dbReference type="PROSITE" id="PS50082">
    <property type="entry name" value="WD_REPEATS_2"/>
    <property type="match status" value="5"/>
</dbReference>
<organism evidence="5 6">
    <name type="scientific">Anopheles culicifacies</name>
    <dbReference type="NCBI Taxonomy" id="139723"/>
    <lineage>
        <taxon>Eukaryota</taxon>
        <taxon>Metazoa</taxon>
        <taxon>Ecdysozoa</taxon>
        <taxon>Arthropoda</taxon>
        <taxon>Hexapoda</taxon>
        <taxon>Insecta</taxon>
        <taxon>Pterygota</taxon>
        <taxon>Neoptera</taxon>
        <taxon>Endopterygota</taxon>
        <taxon>Diptera</taxon>
        <taxon>Nematocera</taxon>
        <taxon>Culicoidea</taxon>
        <taxon>Culicidae</taxon>
        <taxon>Anophelinae</taxon>
        <taxon>Anopheles</taxon>
        <taxon>culicifacies species complex</taxon>
    </lineage>
</organism>
<dbReference type="PROSITE" id="PS00678">
    <property type="entry name" value="WD_REPEATS_1"/>
    <property type="match status" value="2"/>
</dbReference>
<reference evidence="6" key="1">
    <citation type="submission" date="2013-09" db="EMBL/GenBank/DDBJ databases">
        <title>The Genome Sequence of Anopheles culicifacies species A.</title>
        <authorList>
            <consortium name="The Broad Institute Genomics Platform"/>
            <person name="Neafsey D.E."/>
            <person name="Besansky N."/>
            <person name="Howell P."/>
            <person name="Walton C."/>
            <person name="Young S.K."/>
            <person name="Zeng Q."/>
            <person name="Gargeya S."/>
            <person name="Fitzgerald M."/>
            <person name="Haas B."/>
            <person name="Abouelleil A."/>
            <person name="Allen A.W."/>
            <person name="Alvarado L."/>
            <person name="Arachchi H.M."/>
            <person name="Berlin A.M."/>
            <person name="Chapman S.B."/>
            <person name="Gainer-Dewar J."/>
            <person name="Goldberg J."/>
            <person name="Griggs A."/>
            <person name="Gujja S."/>
            <person name="Hansen M."/>
            <person name="Howarth C."/>
            <person name="Imamovic A."/>
            <person name="Ireland A."/>
            <person name="Larimer J."/>
            <person name="McCowan C."/>
            <person name="Murphy C."/>
            <person name="Pearson M."/>
            <person name="Poon T.W."/>
            <person name="Priest M."/>
            <person name="Roberts A."/>
            <person name="Saif S."/>
            <person name="Shea T."/>
            <person name="Sisk P."/>
            <person name="Sykes S."/>
            <person name="Wortman J."/>
            <person name="Nusbaum C."/>
            <person name="Birren B."/>
        </authorList>
    </citation>
    <scope>NUCLEOTIDE SEQUENCE [LARGE SCALE GENOMIC DNA]</scope>
    <source>
        <strain evidence="6">A-37</strain>
    </source>
</reference>
<protein>
    <recommendedName>
        <fullName evidence="1">WD repeat-containing protein on Y chromosome</fullName>
    </recommendedName>
</protein>
<dbReference type="PROSITE" id="PS50294">
    <property type="entry name" value="WD_REPEATS_REGION"/>
    <property type="match status" value="1"/>
</dbReference>
<evidence type="ECO:0000313" key="6">
    <source>
        <dbReference type="Proteomes" id="UP000075883"/>
    </source>
</evidence>
<reference evidence="5" key="2">
    <citation type="submission" date="2020-05" db="UniProtKB">
        <authorList>
            <consortium name="EnsemblMetazoa"/>
        </authorList>
    </citation>
    <scope>IDENTIFICATION</scope>
    <source>
        <strain evidence="5">A-37</strain>
    </source>
</reference>
<feature type="repeat" description="WD" evidence="4">
    <location>
        <begin position="475"/>
        <end position="516"/>
    </location>
</feature>
<name>A0A182LRL8_9DIPT</name>
<dbReference type="InterPro" id="IPR001680">
    <property type="entry name" value="WD40_rpt"/>
</dbReference>
<proteinExistence type="predicted"/>
<dbReference type="STRING" id="139723.A0A182LRL8"/>
<feature type="repeat" description="WD" evidence="4">
    <location>
        <begin position="846"/>
        <end position="879"/>
    </location>
</feature>
<evidence type="ECO:0000256" key="2">
    <source>
        <dbReference type="ARBA" id="ARBA00022574"/>
    </source>
</evidence>
<dbReference type="Proteomes" id="UP000075883">
    <property type="component" value="Unassembled WGS sequence"/>
</dbReference>
<feature type="repeat" description="WD" evidence="4">
    <location>
        <begin position="534"/>
        <end position="568"/>
    </location>
</feature>
<evidence type="ECO:0000256" key="1">
    <source>
        <dbReference type="ARBA" id="ARBA00014901"/>
    </source>
</evidence>
<dbReference type="VEuPathDB" id="VectorBase:ACUA000243"/>
<accession>A0A182LRL8</accession>
<dbReference type="InterPro" id="IPR011992">
    <property type="entry name" value="EF-hand-dom_pair"/>
</dbReference>
<dbReference type="PANTHER" id="PTHR44324:SF6">
    <property type="entry name" value="EF-HAND CALCIUM BINDING DOMAIN 8"/>
    <property type="match status" value="1"/>
</dbReference>
<feature type="repeat" description="WD" evidence="4">
    <location>
        <begin position="386"/>
        <end position="427"/>
    </location>
</feature>
<dbReference type="EnsemblMetazoa" id="ACUA000243-RA">
    <property type="protein sequence ID" value="ACUA000243-PA"/>
    <property type="gene ID" value="ACUA000243"/>
</dbReference>
<dbReference type="InterPro" id="IPR019775">
    <property type="entry name" value="WD40_repeat_CS"/>
</dbReference>
<evidence type="ECO:0000256" key="4">
    <source>
        <dbReference type="PROSITE-ProRule" id="PRU00221"/>
    </source>
</evidence>
<feature type="repeat" description="WD" evidence="4">
    <location>
        <begin position="350"/>
        <end position="384"/>
    </location>
</feature>
<sequence>MAGRLSCSKPDKEIHRFVSGEQINFLHEQFRLRKNRLTLQELRELLVGIGLHYTDEEYRTLCLQINTDHDEYCQWDEFISYLILGFQDDDPLGVKQSLDPPISDDLCLKLRRQVYTIVKIEFCPMVYYDGSISWSQGHWITTSREGVIQFWTEDWKPSMIARTAPSNLKRSKTWVLDSVALPDLRMFCVAALETELRFYDIVASSFVLKLVIERLPHPISAMAYRFKHHEHGKLLTGGYDGYIRLFEFHPERKATSSSETFSTITRVTLQDILCGKYPPLECVDYGRLLPDIVRSIQFVDSLESFIACAEETPLMSTRGRSRSKLPCSMIIHSLELPATLMTMFLVPRGVTCFAFEPSNELLVSGGPDCDLRLWDIHRPDKPSVVLVGHTASITFVFLQDAGEKIYSLDQKKIIKVWDVRNRILLQTFSQFSTVLVKGVPACAYYNTRERELAVASNKLFVTACCPEIALDQTDGDSHTKPVSVLLYNDLYQLVVSCGFDSFIIVWDHRLNRKMTIITEAHTQLRNGVLEPVEITAACFDEKQQLLLTGARNGSLKIWNISGRTCLRTIQMDDDSEVTAVFWQANRILAMGWNHRVVEFAAFTENDEYPRGLQWRKLHSDDILCAAISDSTPGVMATSSYAGEIVFWMLETGQPYRRYDATNPRSRVPILFREVPETKSNKLAPRRSIFALTLGDLAQRRLSRIVMPSGLEQMRRLSIQSLLFLSNRPMLAEYGTMLGSLDNGAVQVWSHHPQGGFKGQFNGIHMAGDRIITMATDKANKFLFTGTALGYVKTWYIENCWIPNEDEFHVNKPALRVIFPFLLNDVVPGRAKRSTRGQPKPWLLNSYQGHRTCITGLKYLDATGLLLSCSSDRTVRLWTLGGRYIGLLGSPVAWEPLAIDMPPPEEYRFRIPPDLQREVVTYTHDSRIRIHLEVLERFTTTDQLVPYYVAWRGSVTVYSRH</sequence>
<dbReference type="EMBL" id="AXCM01000235">
    <property type="status" value="NOT_ANNOTATED_CDS"/>
    <property type="molecule type" value="Genomic_DNA"/>
</dbReference>
<dbReference type="SUPFAM" id="SSF47473">
    <property type="entry name" value="EF-hand"/>
    <property type="match status" value="1"/>
</dbReference>
<dbReference type="Pfam" id="PF00400">
    <property type="entry name" value="WD40"/>
    <property type="match status" value="4"/>
</dbReference>
<dbReference type="InterPro" id="IPR036322">
    <property type="entry name" value="WD40_repeat_dom_sf"/>
</dbReference>
<dbReference type="Gene3D" id="2.130.10.10">
    <property type="entry name" value="YVTN repeat-like/Quinoprotein amine dehydrogenase"/>
    <property type="match status" value="4"/>
</dbReference>